<dbReference type="OrthoDB" id="6270329at2759"/>
<dbReference type="PROSITE" id="PS50089">
    <property type="entry name" value="ZF_RING_2"/>
    <property type="match status" value="1"/>
</dbReference>
<dbReference type="InterPro" id="IPR003879">
    <property type="entry name" value="Butyrophylin_SPRY"/>
</dbReference>
<dbReference type="ZFIN" id="ZDB-GENE-060929-108">
    <property type="gene designation" value="ftr86"/>
</dbReference>
<dbReference type="Pfam" id="PF15227">
    <property type="entry name" value="zf-C3HC4_4"/>
    <property type="match status" value="1"/>
</dbReference>
<dbReference type="Gene3D" id="2.60.120.920">
    <property type="match status" value="1"/>
</dbReference>
<dbReference type="GO" id="GO:0008270">
    <property type="term" value="F:zinc ion binding"/>
    <property type="evidence" value="ECO:0007669"/>
    <property type="project" value="UniProtKB-KW"/>
</dbReference>
<dbReference type="GO" id="GO:0045087">
    <property type="term" value="P:innate immune response"/>
    <property type="evidence" value="ECO:0007669"/>
    <property type="project" value="UniProtKB-KW"/>
</dbReference>
<sequence length="577" mass="64058">MSSWAPELFSCSICLDVLKDPATLACGHSYCLLCIQKHWDSRVARAEFECPQCRRKFSPRPVLACSRVLMEALEKLQLSQQDGVVSGAALPSSGLYPTLPSSSPHLCPVHQRQPELYCMQDQQRVCEDCSRLTHSTHQVVRPELQQSKIQEELKDASARIQSSIADREKLLQSLPQLTDTYQGSVQQLMQDSQSVFSGVCGLLEISVSQLLQLLQAHQSSWLLLMQTETQRLQQDISRLQRRQQEMQTLSSISEPVDFLSAFSAMSSVDASERAQLEIQTPDSVVSGVRSALDSFRESAEHLTKTCLASVFRVVNEASAATHTCSDEGASVSSVCESTAVKSDSADEEHTAQASAAATPDQHRTPAAAQASAEEAAACVCVSNPAPKTREEMLKFRVDLTLDQNSAFQHIRLSEGFRKATLCAERQNYPEHPQRFLYWRQVLCVEPLAGSPYYWEVEWTGQRVTVGVAYAHMDRSSSGDRARLGHNAESWSLYWSGRAFSLWHAGKETPLQGPKAKRIGVYVDQQAGVLAFYRVTHTPTHADAQEICCVHTEFQRPLLASFRFWSGVGSSISLCPLE</sequence>
<reference evidence="2" key="1">
    <citation type="submission" date="2025-08" db="UniProtKB">
        <authorList>
            <consortium name="RefSeq"/>
        </authorList>
    </citation>
    <scope>IDENTIFICATION</scope>
    <source>
        <strain evidence="2">Tuebingen</strain>
        <tissue evidence="2">Fibroblasts and whole tissue</tissue>
    </source>
</reference>
<dbReference type="CDD" id="cd19769">
    <property type="entry name" value="Bbox2_TRIM16-like"/>
    <property type="match status" value="1"/>
</dbReference>
<dbReference type="PROSITE" id="PS50188">
    <property type="entry name" value="B302_SPRY"/>
    <property type="match status" value="1"/>
</dbReference>
<dbReference type="Proteomes" id="UP000000437">
    <property type="component" value="Chromosome 15"/>
</dbReference>
<protein>
    <submittedName>
        <fullName evidence="2">FinTRIM family, member 86 isoform X1</fullName>
    </submittedName>
</protein>
<accession>A0ACD6B6H2</accession>
<dbReference type="InterPro" id="IPR013320">
    <property type="entry name" value="ConA-like_dom_sf"/>
</dbReference>
<dbReference type="GO" id="GO:0005737">
    <property type="term" value="C:cytoplasm"/>
    <property type="evidence" value="ECO:0007669"/>
    <property type="project" value="UniProtKB-ARBA"/>
</dbReference>
<dbReference type="InterPro" id="IPR001870">
    <property type="entry name" value="B30.2/SPRY"/>
</dbReference>
<dbReference type="SUPFAM" id="SSF57845">
    <property type="entry name" value="B-box zinc-binding domain"/>
    <property type="match status" value="1"/>
</dbReference>
<dbReference type="InterPro" id="IPR058030">
    <property type="entry name" value="TRIM8/14/16/25/29/45/65_CC"/>
</dbReference>
<dbReference type="eggNOG" id="KOG2177">
    <property type="taxonomic scope" value="Eukaryota"/>
</dbReference>
<name>A0ACD6B6H2_DANRE</name>
<dbReference type="PANTHER" id="PTHR25465:SF14">
    <property type="entry name" value="E3 UBIQUITIN-PROTEIN LIGASE TRIM65"/>
    <property type="match status" value="1"/>
</dbReference>
<dbReference type="SMART" id="SM00184">
    <property type="entry name" value="RING"/>
    <property type="match status" value="1"/>
</dbReference>
<dbReference type="STRING" id="7955.ENSDARP00000093050"/>
<dbReference type="InterPro" id="IPR000315">
    <property type="entry name" value="Znf_B-box"/>
</dbReference>
<dbReference type="SMART" id="SM00336">
    <property type="entry name" value="BBOX"/>
    <property type="match status" value="1"/>
</dbReference>
<dbReference type="InterPro" id="IPR003877">
    <property type="entry name" value="SPRY_dom"/>
</dbReference>
<dbReference type="CTD" id="767638"/>
<dbReference type="Gene3D" id="3.30.160.60">
    <property type="entry name" value="Classic Zinc Finger"/>
    <property type="match status" value="1"/>
</dbReference>
<dbReference type="Pfam" id="PF00622">
    <property type="entry name" value="SPRY"/>
    <property type="match status" value="1"/>
</dbReference>
<dbReference type="InterPro" id="IPR013083">
    <property type="entry name" value="Znf_RING/FYVE/PHD"/>
</dbReference>
<dbReference type="PANTHER" id="PTHR25465">
    <property type="entry name" value="B-BOX DOMAIN CONTAINING"/>
    <property type="match status" value="1"/>
</dbReference>
<dbReference type="SUPFAM" id="SSF57850">
    <property type="entry name" value="RING/U-box"/>
    <property type="match status" value="1"/>
</dbReference>
<dbReference type="InterPro" id="IPR017907">
    <property type="entry name" value="Znf_RING_CS"/>
</dbReference>
<dbReference type="InterPro" id="IPR006574">
    <property type="entry name" value="PRY"/>
</dbReference>
<evidence type="ECO:0000313" key="1">
    <source>
        <dbReference type="Proteomes" id="UP000000437"/>
    </source>
</evidence>
<dbReference type="Bgee" id="ENSDARG00000076839">
    <property type="expression patterns" value="Expressed in gastrula and 20 other cell types or tissues"/>
</dbReference>
<dbReference type="AGR" id="ZFIN:ZDB-GENE-060929-108"/>
<dbReference type="SUPFAM" id="SSF49899">
    <property type="entry name" value="Concanavalin A-like lectins/glucanases"/>
    <property type="match status" value="1"/>
</dbReference>
<dbReference type="OMA" id="QHGHKGH"/>
<keyword evidence="1" id="KW-1185">Reference proteome</keyword>
<dbReference type="PaxDb" id="7955-ENSDARP00000093050"/>
<gene>
    <name evidence="2 3" type="primary">ftr86</name>
    <name evidence="2" type="synonym">fi29b07</name>
    <name evidence="2" type="synonym">wu:fi29b07</name>
    <name evidence="2" type="synonym">zgc:153258</name>
</gene>
<organism evidence="1 2">
    <name type="scientific">Danio rerio</name>
    <name type="common">Zebrafish</name>
    <name type="synonym">Brachydanio rerio</name>
    <dbReference type="NCBI Taxonomy" id="7955"/>
    <lineage>
        <taxon>Eukaryota</taxon>
        <taxon>Metazoa</taxon>
        <taxon>Chordata</taxon>
        <taxon>Craniata</taxon>
        <taxon>Vertebrata</taxon>
        <taxon>Euteleostomi</taxon>
        <taxon>Actinopterygii</taxon>
        <taxon>Neopterygii</taxon>
        <taxon>Teleostei</taxon>
        <taxon>Ostariophysi</taxon>
        <taxon>Cypriniformes</taxon>
        <taxon>Danionidae</taxon>
        <taxon>Danioninae</taxon>
        <taxon>Danio</taxon>
    </lineage>
</organism>
<dbReference type="RefSeq" id="XP_009289599.2">
    <property type="nucleotide sequence ID" value="XM_009291324.5"/>
</dbReference>
<dbReference type="InterPro" id="IPR051051">
    <property type="entry name" value="E3_ubiq-ligase_TRIM/RNF"/>
</dbReference>
<dbReference type="SMART" id="SM00449">
    <property type="entry name" value="SPRY"/>
    <property type="match status" value="1"/>
</dbReference>
<evidence type="ECO:0000313" key="3">
    <source>
        <dbReference type="ZFIN" id="ZDB-GENE-060929-108"/>
    </source>
</evidence>
<evidence type="ECO:0000313" key="2">
    <source>
        <dbReference type="RefSeq" id="XP_009289599.2"/>
    </source>
</evidence>
<dbReference type="SMART" id="SM00589">
    <property type="entry name" value="PRY"/>
    <property type="match status" value="1"/>
</dbReference>
<dbReference type="InterPro" id="IPR001841">
    <property type="entry name" value="Znf_RING"/>
</dbReference>
<dbReference type="PRINTS" id="PR01407">
    <property type="entry name" value="BUTYPHLNCDUF"/>
</dbReference>
<proteinExistence type="predicted"/>
<dbReference type="Pfam" id="PF00643">
    <property type="entry name" value="zf-B_box"/>
    <property type="match status" value="1"/>
</dbReference>
<dbReference type="GeneTree" id="ENSGT00940000154395"/>
<dbReference type="Gene3D" id="3.30.40.10">
    <property type="entry name" value="Zinc/RING finger domain, C3HC4 (zinc finger)"/>
    <property type="match status" value="1"/>
</dbReference>
<dbReference type="PROSITE" id="PS50119">
    <property type="entry name" value="ZF_BBOX"/>
    <property type="match status" value="1"/>
</dbReference>
<dbReference type="InterPro" id="IPR043136">
    <property type="entry name" value="B30.2/SPRY_sf"/>
</dbReference>
<dbReference type="PROSITE" id="PS00518">
    <property type="entry name" value="ZF_RING_1"/>
    <property type="match status" value="1"/>
</dbReference>
<dbReference type="Pfam" id="PF13765">
    <property type="entry name" value="PRY"/>
    <property type="match status" value="1"/>
</dbReference>
<dbReference type="Pfam" id="PF25600">
    <property type="entry name" value="TRIM_CC"/>
    <property type="match status" value="1"/>
</dbReference>
<dbReference type="CDD" id="cd16040">
    <property type="entry name" value="SPRY_PRY_SNTX"/>
    <property type="match status" value="1"/>
</dbReference>